<keyword evidence="4" id="KW-0472">Membrane</keyword>
<keyword evidence="3" id="KW-0560">Oxidoreductase</keyword>
<evidence type="ECO:0000256" key="4">
    <source>
        <dbReference type="SAM" id="Phobius"/>
    </source>
</evidence>
<dbReference type="Proteomes" id="UP001370490">
    <property type="component" value="Unassembled WGS sequence"/>
</dbReference>
<keyword evidence="7" id="KW-1185">Reference proteome</keyword>
<evidence type="ECO:0000256" key="2">
    <source>
        <dbReference type="ARBA" id="ARBA00022833"/>
    </source>
</evidence>
<feature type="domain" description="Alcohol dehydrogenase-like N-terminal" evidence="5">
    <location>
        <begin position="40"/>
        <end position="87"/>
    </location>
</feature>
<gene>
    <name evidence="6" type="ORF">RJ641_034767</name>
</gene>
<keyword evidence="2" id="KW-0862">Zinc</keyword>
<organism evidence="6 7">
    <name type="scientific">Dillenia turbinata</name>
    <dbReference type="NCBI Taxonomy" id="194707"/>
    <lineage>
        <taxon>Eukaryota</taxon>
        <taxon>Viridiplantae</taxon>
        <taxon>Streptophyta</taxon>
        <taxon>Embryophyta</taxon>
        <taxon>Tracheophyta</taxon>
        <taxon>Spermatophyta</taxon>
        <taxon>Magnoliopsida</taxon>
        <taxon>eudicotyledons</taxon>
        <taxon>Gunneridae</taxon>
        <taxon>Pentapetalae</taxon>
        <taxon>Dilleniales</taxon>
        <taxon>Dilleniaceae</taxon>
        <taxon>Dillenia</taxon>
    </lineage>
</organism>
<dbReference type="AlphaFoldDB" id="A0AAN8VRX5"/>
<evidence type="ECO:0000313" key="6">
    <source>
        <dbReference type="EMBL" id="KAK6934612.1"/>
    </source>
</evidence>
<reference evidence="6 7" key="1">
    <citation type="submission" date="2023-12" db="EMBL/GenBank/DDBJ databases">
        <title>A high-quality genome assembly for Dillenia turbinata (Dilleniales).</title>
        <authorList>
            <person name="Chanderbali A."/>
        </authorList>
    </citation>
    <scope>NUCLEOTIDE SEQUENCE [LARGE SCALE GENOMIC DNA]</scope>
    <source>
        <strain evidence="6">LSX21</strain>
        <tissue evidence="6">Leaf</tissue>
    </source>
</reference>
<dbReference type="PANTHER" id="PTHR42683">
    <property type="entry name" value="ALDEHYDE REDUCTASE"/>
    <property type="match status" value="1"/>
</dbReference>
<keyword evidence="1" id="KW-0479">Metal-binding</keyword>
<protein>
    <submittedName>
        <fullName evidence="6">Alcohol dehydrogenase, N-terminal</fullName>
    </submittedName>
</protein>
<feature type="transmembrane region" description="Helical" evidence="4">
    <location>
        <begin position="96"/>
        <end position="116"/>
    </location>
</feature>
<keyword evidence="4" id="KW-0812">Transmembrane</keyword>
<evidence type="ECO:0000256" key="1">
    <source>
        <dbReference type="ARBA" id="ARBA00022723"/>
    </source>
</evidence>
<dbReference type="GO" id="GO:0046872">
    <property type="term" value="F:metal ion binding"/>
    <property type="evidence" value="ECO:0007669"/>
    <property type="project" value="UniProtKB-KW"/>
</dbReference>
<evidence type="ECO:0000313" key="7">
    <source>
        <dbReference type="Proteomes" id="UP001370490"/>
    </source>
</evidence>
<dbReference type="InterPro" id="IPR036291">
    <property type="entry name" value="NAD(P)-bd_dom_sf"/>
</dbReference>
<keyword evidence="4" id="KW-1133">Transmembrane helix</keyword>
<name>A0AAN8VRX5_9MAGN</name>
<sequence length="258" mass="28966">MLPCLHNKNMSSERDNENCLGWATTVDSGFLSPYKFNRRREIVGIVTEVGPNVEGFEVGDHVGVGPYVNSCRDCEYCNERMEVQCKKRYRFRVPDSYTLALAAPLLCVGLTVFTPMKLHNMNQPGEEALNILGADDFVYFYVLDSRNSLDFIIVTASGDHPFDPYISLLKTAGIFVLVGFPSEVKFSPARLNLGMRTISGSRTGETKDTRELLDFCAANKIYPQVELVPIQYANAAIERLIKGDVRCRFVLDIENSLK</sequence>
<dbReference type="InterPro" id="IPR011032">
    <property type="entry name" value="GroES-like_sf"/>
</dbReference>
<evidence type="ECO:0000259" key="5">
    <source>
        <dbReference type="Pfam" id="PF08240"/>
    </source>
</evidence>
<accession>A0AAN8VRX5</accession>
<dbReference type="Gene3D" id="3.90.180.10">
    <property type="entry name" value="Medium-chain alcohol dehydrogenases, catalytic domain"/>
    <property type="match status" value="3"/>
</dbReference>
<dbReference type="InterPro" id="IPR013154">
    <property type="entry name" value="ADH-like_N"/>
</dbReference>
<dbReference type="Pfam" id="PF08240">
    <property type="entry name" value="ADH_N"/>
    <property type="match status" value="1"/>
</dbReference>
<dbReference type="GO" id="GO:0016616">
    <property type="term" value="F:oxidoreductase activity, acting on the CH-OH group of donors, NAD or NADP as acceptor"/>
    <property type="evidence" value="ECO:0007669"/>
    <property type="project" value="InterPro"/>
</dbReference>
<dbReference type="SUPFAM" id="SSF51735">
    <property type="entry name" value="NAD(P)-binding Rossmann-fold domains"/>
    <property type="match status" value="1"/>
</dbReference>
<proteinExistence type="predicted"/>
<dbReference type="SUPFAM" id="SSF50129">
    <property type="entry name" value="GroES-like"/>
    <property type="match status" value="1"/>
</dbReference>
<comment type="caution">
    <text evidence="6">The sequence shown here is derived from an EMBL/GenBank/DDBJ whole genome shotgun (WGS) entry which is preliminary data.</text>
</comment>
<evidence type="ECO:0000256" key="3">
    <source>
        <dbReference type="ARBA" id="ARBA00023002"/>
    </source>
</evidence>
<dbReference type="InterPro" id="IPR047109">
    <property type="entry name" value="CAD-like"/>
</dbReference>
<dbReference type="Gene3D" id="3.40.50.720">
    <property type="entry name" value="NAD(P)-binding Rossmann-like Domain"/>
    <property type="match status" value="2"/>
</dbReference>
<dbReference type="EMBL" id="JBAMMX010000008">
    <property type="protein sequence ID" value="KAK6934612.1"/>
    <property type="molecule type" value="Genomic_DNA"/>
</dbReference>